<dbReference type="GO" id="GO:0071555">
    <property type="term" value="P:cell wall organization"/>
    <property type="evidence" value="ECO:0007669"/>
    <property type="project" value="UniProtKB-KW"/>
</dbReference>
<dbReference type="EMBL" id="MATO01000034">
    <property type="protein sequence ID" value="OCS90873.1"/>
    <property type="molecule type" value="Genomic_DNA"/>
</dbReference>
<keyword evidence="4" id="KW-0378">Hydrolase</keyword>
<evidence type="ECO:0000256" key="2">
    <source>
        <dbReference type="ARBA" id="ARBA00007553"/>
    </source>
</evidence>
<evidence type="ECO:0000256" key="3">
    <source>
        <dbReference type="ARBA" id="ARBA00011901"/>
    </source>
</evidence>
<reference evidence="9 10" key="1">
    <citation type="submission" date="2016-07" db="EMBL/GenBank/DDBJ databases">
        <title>Caryophanon latum genome sequencing.</title>
        <authorList>
            <person name="Verma A."/>
            <person name="Pal Y."/>
            <person name="Krishnamurthi S."/>
        </authorList>
    </citation>
    <scope>NUCLEOTIDE SEQUENCE [LARGE SCALE GENOMIC DNA]</scope>
    <source>
        <strain evidence="9 10">DSM 14151</strain>
    </source>
</reference>
<dbReference type="RefSeq" id="WP_066464360.1">
    <property type="nucleotide sequence ID" value="NZ_MATO01000034.1"/>
</dbReference>
<dbReference type="SUPFAM" id="SSF55846">
    <property type="entry name" value="N-acetylmuramoyl-L-alanine amidase-like"/>
    <property type="match status" value="1"/>
</dbReference>
<evidence type="ECO:0000256" key="5">
    <source>
        <dbReference type="ARBA" id="ARBA00022969"/>
    </source>
</evidence>
<dbReference type="SMART" id="SM00644">
    <property type="entry name" value="Ami_2"/>
    <property type="match status" value="1"/>
</dbReference>
<keyword evidence="10" id="KW-1185">Reference proteome</keyword>
<dbReference type="CDD" id="cd06583">
    <property type="entry name" value="PGRP"/>
    <property type="match status" value="1"/>
</dbReference>
<gene>
    <name evidence="9" type="ORF">A6K76_02135</name>
</gene>
<dbReference type="OrthoDB" id="9794294at2"/>
<evidence type="ECO:0000256" key="6">
    <source>
        <dbReference type="ARBA" id="ARBA00023287"/>
    </source>
</evidence>
<accession>A0A1C0YUN7</accession>
<feature type="domain" description="N-acetylmuramoyl-L-alanine amidase" evidence="8">
    <location>
        <begin position="14"/>
        <end position="156"/>
    </location>
</feature>
<keyword evidence="6" id="KW-0178">Competence</keyword>
<evidence type="ECO:0000256" key="7">
    <source>
        <dbReference type="ARBA" id="ARBA00023316"/>
    </source>
</evidence>
<dbReference type="GO" id="GO:0030435">
    <property type="term" value="P:sporulation resulting in formation of a cellular spore"/>
    <property type="evidence" value="ECO:0007669"/>
    <property type="project" value="UniProtKB-KW"/>
</dbReference>
<dbReference type="GO" id="GO:0008745">
    <property type="term" value="F:N-acetylmuramoyl-L-alanine amidase activity"/>
    <property type="evidence" value="ECO:0007669"/>
    <property type="project" value="UniProtKB-EC"/>
</dbReference>
<dbReference type="EC" id="3.5.1.28" evidence="3"/>
<dbReference type="Gene3D" id="3.40.80.10">
    <property type="entry name" value="Peptidoglycan recognition protein-like"/>
    <property type="match status" value="1"/>
</dbReference>
<organism evidence="9 10">
    <name type="scientific">Caryophanon latum</name>
    <dbReference type="NCBI Taxonomy" id="33977"/>
    <lineage>
        <taxon>Bacteria</taxon>
        <taxon>Bacillati</taxon>
        <taxon>Bacillota</taxon>
        <taxon>Bacilli</taxon>
        <taxon>Bacillales</taxon>
        <taxon>Caryophanaceae</taxon>
        <taxon>Caryophanon</taxon>
    </lineage>
</organism>
<dbReference type="InterPro" id="IPR002502">
    <property type="entry name" value="Amidase_domain"/>
</dbReference>
<evidence type="ECO:0000259" key="8">
    <source>
        <dbReference type="SMART" id="SM00644"/>
    </source>
</evidence>
<comment type="caution">
    <text evidence="9">The sequence shown here is derived from an EMBL/GenBank/DDBJ whole genome shotgun (WGS) entry which is preliminary data.</text>
</comment>
<evidence type="ECO:0000256" key="4">
    <source>
        <dbReference type="ARBA" id="ARBA00022801"/>
    </source>
</evidence>
<comment type="similarity">
    <text evidence="2">Belongs to the N-acetylmuramoyl-L-alanine amidase 2 family.</text>
</comment>
<name>A0A1C0YUN7_9BACL</name>
<dbReference type="AlphaFoldDB" id="A0A1C0YUN7"/>
<keyword evidence="5" id="KW-0749">Sporulation</keyword>
<dbReference type="Pfam" id="PF01510">
    <property type="entry name" value="Amidase_2"/>
    <property type="match status" value="1"/>
</dbReference>
<sequence>MVVFLQRLVASSQYAKKCPYAMTPTSITVHNTANDASAANEIQYMATNAHYVSFHTAIDDIEIIQAIPYTRNAFHAGDGKDGKGNRTSIAIEICYSKSGGKRYEQAEQNAVHYIAQLLNTYGWGIDRVKQHYDWSQKNCPHRIRAEGRWASFLQRIEQALAAYSFQHKMGYDVCSDANAYRVQSGKYATKEAAEEAARRALQQGIIHYATVIGVKE</sequence>
<dbReference type="GO" id="GO:0009254">
    <property type="term" value="P:peptidoglycan turnover"/>
    <property type="evidence" value="ECO:0007669"/>
    <property type="project" value="TreeGrafter"/>
</dbReference>
<dbReference type="GO" id="GO:0030420">
    <property type="term" value="P:establishment of competence for transformation"/>
    <property type="evidence" value="ECO:0007669"/>
    <property type="project" value="UniProtKB-KW"/>
</dbReference>
<evidence type="ECO:0000256" key="1">
    <source>
        <dbReference type="ARBA" id="ARBA00001561"/>
    </source>
</evidence>
<evidence type="ECO:0000313" key="9">
    <source>
        <dbReference type="EMBL" id="OCS90873.1"/>
    </source>
</evidence>
<keyword evidence="7" id="KW-0961">Cell wall biogenesis/degradation</keyword>
<dbReference type="Proteomes" id="UP000093482">
    <property type="component" value="Unassembled WGS sequence"/>
</dbReference>
<protein>
    <recommendedName>
        <fullName evidence="3">N-acetylmuramoyl-L-alanine amidase</fullName>
        <ecNumber evidence="3">3.5.1.28</ecNumber>
    </recommendedName>
</protein>
<dbReference type="PANTHER" id="PTHR30417:SF11">
    <property type="entry name" value="N-ACETYLMURAMOYL-L-ALANINE AMIDASE XLYA"/>
    <property type="match status" value="1"/>
</dbReference>
<comment type="catalytic activity">
    <reaction evidence="1">
        <text>Hydrolyzes the link between N-acetylmuramoyl residues and L-amino acid residues in certain cell-wall glycopeptides.</text>
        <dbReference type="EC" id="3.5.1.28"/>
    </reaction>
</comment>
<dbReference type="PANTHER" id="PTHR30417">
    <property type="entry name" value="N-ACETYLMURAMOYL-L-ALANINE AMIDASE AMID"/>
    <property type="match status" value="1"/>
</dbReference>
<dbReference type="InterPro" id="IPR051206">
    <property type="entry name" value="NAMLAA_amidase_2"/>
</dbReference>
<dbReference type="GO" id="GO:0009253">
    <property type="term" value="P:peptidoglycan catabolic process"/>
    <property type="evidence" value="ECO:0007669"/>
    <property type="project" value="InterPro"/>
</dbReference>
<proteinExistence type="inferred from homology"/>
<evidence type="ECO:0000313" key="10">
    <source>
        <dbReference type="Proteomes" id="UP000093482"/>
    </source>
</evidence>
<dbReference type="InterPro" id="IPR036505">
    <property type="entry name" value="Amidase/PGRP_sf"/>
</dbReference>